<dbReference type="OrthoDB" id="194775at2759"/>
<dbReference type="EMBL" id="JH370144">
    <property type="protein sequence ID" value="ELA41414.1"/>
    <property type="molecule type" value="Genomic_DNA"/>
</dbReference>
<proteinExistence type="predicted"/>
<evidence type="ECO:0000313" key="3">
    <source>
        <dbReference type="Proteomes" id="UP000011082"/>
    </source>
</evidence>
<dbReference type="InterPro" id="IPR012945">
    <property type="entry name" value="Tubulin-bd_cofactor_C_dom"/>
</dbReference>
<sequence>MEKIKDYIENGDLDLARKMIESLENKLAEESSSHTREILKSQILNLKRLYSSKLEISLHSTKYSRQKSQLKLDMKSDFSGNYDKLISKCINYQYFTDIQCKNIDLIDCNEIMVKMIECEETVFLKNVKNSEITLKTGHLRVSNCENLCLYVYSNSGIFILDSINIKIEPILNCKLKVFDFNSPFCSKNFQILNK</sequence>
<dbReference type="OMA" id="RINNCKR"/>
<dbReference type="RefSeq" id="XP_007604965.1">
    <property type="nucleotide sequence ID" value="XM_007604903.1"/>
</dbReference>
<dbReference type="Proteomes" id="UP000011082">
    <property type="component" value="Unassembled WGS sequence"/>
</dbReference>
<name>L2GL94_VITCO</name>
<keyword evidence="3" id="KW-1185">Reference proteome</keyword>
<dbReference type="Gene3D" id="2.160.20.70">
    <property type="match status" value="1"/>
</dbReference>
<dbReference type="VEuPathDB" id="MicrosporidiaDB:VICG_01519"/>
<evidence type="ECO:0000313" key="2">
    <source>
        <dbReference type="EMBL" id="ELA41414.1"/>
    </source>
</evidence>
<dbReference type="HOGENOM" id="CLU_1384153_0_0_1"/>
<evidence type="ECO:0000259" key="1">
    <source>
        <dbReference type="Pfam" id="PF07986"/>
    </source>
</evidence>
<dbReference type="InParanoid" id="L2GL94"/>
<dbReference type="GeneID" id="19882230"/>
<reference evidence="3" key="1">
    <citation type="submission" date="2011-05" db="EMBL/GenBank/DDBJ databases">
        <title>The genome sequence of Vittaforma corneae strain ATCC 50505.</title>
        <authorList>
            <consortium name="The Broad Institute Genome Sequencing Platform"/>
            <person name="Cuomo C."/>
            <person name="Didier E."/>
            <person name="Bowers L."/>
            <person name="Young S.K."/>
            <person name="Zeng Q."/>
            <person name="Gargeya S."/>
            <person name="Fitzgerald M."/>
            <person name="Haas B."/>
            <person name="Abouelleil A."/>
            <person name="Alvarado L."/>
            <person name="Arachchi H.M."/>
            <person name="Berlin A."/>
            <person name="Chapman S.B."/>
            <person name="Gearin G."/>
            <person name="Goldberg J."/>
            <person name="Griggs A."/>
            <person name="Gujja S."/>
            <person name="Hansen M."/>
            <person name="Heiman D."/>
            <person name="Howarth C."/>
            <person name="Larimer J."/>
            <person name="Lui A."/>
            <person name="MacDonald P.J.P."/>
            <person name="McCowen C."/>
            <person name="Montmayeur A."/>
            <person name="Murphy C."/>
            <person name="Neiman D."/>
            <person name="Pearson M."/>
            <person name="Priest M."/>
            <person name="Roberts A."/>
            <person name="Saif S."/>
            <person name="Shea T."/>
            <person name="Sisk P."/>
            <person name="Stolte C."/>
            <person name="Sykes S."/>
            <person name="Wortman J."/>
            <person name="Nusbaum C."/>
            <person name="Birren B."/>
        </authorList>
    </citation>
    <scope>NUCLEOTIDE SEQUENCE [LARGE SCALE GENOMIC DNA]</scope>
    <source>
        <strain evidence="3">ATCC 50505</strain>
    </source>
</reference>
<protein>
    <recommendedName>
        <fullName evidence="1">Tubulin binding cofactor C-like domain-containing protein</fullName>
    </recommendedName>
</protein>
<organism evidence="2 3">
    <name type="scientific">Vittaforma corneae (strain ATCC 50505)</name>
    <name type="common">Microsporidian parasite</name>
    <name type="synonym">Nosema corneum</name>
    <dbReference type="NCBI Taxonomy" id="993615"/>
    <lineage>
        <taxon>Eukaryota</taxon>
        <taxon>Fungi</taxon>
        <taxon>Fungi incertae sedis</taxon>
        <taxon>Microsporidia</taxon>
        <taxon>Nosematidae</taxon>
        <taxon>Vittaforma</taxon>
    </lineage>
</organism>
<feature type="domain" description="Tubulin binding cofactor C-like" evidence="1">
    <location>
        <begin position="97"/>
        <end position="169"/>
    </location>
</feature>
<gene>
    <name evidence="2" type="ORF">VICG_01519</name>
</gene>
<accession>L2GL94</accession>
<dbReference type="Pfam" id="PF07986">
    <property type="entry name" value="TBCC"/>
    <property type="match status" value="1"/>
</dbReference>
<dbReference type="AlphaFoldDB" id="L2GL94"/>
<dbReference type="InterPro" id="IPR016098">
    <property type="entry name" value="CAP/MinC_C"/>
</dbReference>